<evidence type="ECO:0000256" key="6">
    <source>
        <dbReference type="ARBA" id="ARBA00023136"/>
    </source>
</evidence>
<evidence type="ECO:0000256" key="7">
    <source>
        <dbReference type="ARBA" id="ARBA00023306"/>
    </source>
</evidence>
<feature type="transmembrane region" description="Helical" evidence="9">
    <location>
        <begin position="35"/>
        <end position="54"/>
    </location>
</feature>
<keyword evidence="6 9" id="KW-0472">Membrane</keyword>
<keyword evidence="7" id="KW-0131">Cell cycle</keyword>
<keyword evidence="4 9" id="KW-0812">Transmembrane</keyword>
<dbReference type="PROSITE" id="PS51779">
    <property type="entry name" value="POTRA"/>
    <property type="match status" value="1"/>
</dbReference>
<dbReference type="AlphaFoldDB" id="A0A6H9YCI6"/>
<feature type="domain" description="POTRA" evidence="10">
    <location>
        <begin position="59"/>
        <end position="127"/>
    </location>
</feature>
<dbReference type="InterPro" id="IPR013685">
    <property type="entry name" value="POTRA_FtsQ_type"/>
</dbReference>
<evidence type="ECO:0000256" key="4">
    <source>
        <dbReference type="ARBA" id="ARBA00022692"/>
    </source>
</evidence>
<evidence type="ECO:0000256" key="9">
    <source>
        <dbReference type="SAM" id="Phobius"/>
    </source>
</evidence>
<dbReference type="EMBL" id="WBMT01000020">
    <property type="protein sequence ID" value="KAB2343106.1"/>
    <property type="molecule type" value="Genomic_DNA"/>
</dbReference>
<evidence type="ECO:0000256" key="5">
    <source>
        <dbReference type="ARBA" id="ARBA00022989"/>
    </source>
</evidence>
<name>A0A6H9YCI6_9ACTN</name>
<keyword evidence="3" id="KW-0132">Cell division</keyword>
<evidence type="ECO:0000256" key="3">
    <source>
        <dbReference type="ARBA" id="ARBA00022618"/>
    </source>
</evidence>
<organism evidence="11 12">
    <name type="scientific">Actinomadura rudentiformis</name>
    <dbReference type="NCBI Taxonomy" id="359158"/>
    <lineage>
        <taxon>Bacteria</taxon>
        <taxon>Bacillati</taxon>
        <taxon>Actinomycetota</taxon>
        <taxon>Actinomycetes</taxon>
        <taxon>Streptosporangiales</taxon>
        <taxon>Thermomonosporaceae</taxon>
        <taxon>Actinomadura</taxon>
    </lineage>
</organism>
<evidence type="ECO:0000259" key="10">
    <source>
        <dbReference type="PROSITE" id="PS51779"/>
    </source>
</evidence>
<dbReference type="RefSeq" id="WP_151566530.1">
    <property type="nucleotide sequence ID" value="NZ_WBMT01000020.1"/>
</dbReference>
<dbReference type="Proteomes" id="UP000468735">
    <property type="component" value="Unassembled WGS sequence"/>
</dbReference>
<dbReference type="PANTHER" id="PTHR37820">
    <property type="entry name" value="CELL DIVISION PROTEIN DIVIB"/>
    <property type="match status" value="1"/>
</dbReference>
<dbReference type="Pfam" id="PF08478">
    <property type="entry name" value="POTRA_1"/>
    <property type="match status" value="1"/>
</dbReference>
<dbReference type="InterPro" id="IPR050487">
    <property type="entry name" value="FtsQ_DivIB"/>
</dbReference>
<dbReference type="Gene3D" id="3.10.20.310">
    <property type="entry name" value="membrane protein fhac"/>
    <property type="match status" value="1"/>
</dbReference>
<dbReference type="OrthoDB" id="9790760at2"/>
<reference evidence="11 12" key="1">
    <citation type="submission" date="2019-09" db="EMBL/GenBank/DDBJ databases">
        <title>Actinomadura physcomitrii sp. nov., a novel actinomycete isolated from moss [Physcomitrium sphaericum (Ludw) Fuernr].</title>
        <authorList>
            <person name="Zhuang X."/>
            <person name="Liu C."/>
        </authorList>
    </citation>
    <scope>NUCLEOTIDE SEQUENCE [LARGE SCALE GENOMIC DNA]</scope>
    <source>
        <strain evidence="11 12">HMC1</strain>
    </source>
</reference>
<dbReference type="GO" id="GO:0051301">
    <property type="term" value="P:cell division"/>
    <property type="evidence" value="ECO:0007669"/>
    <property type="project" value="UniProtKB-KW"/>
</dbReference>
<dbReference type="InterPro" id="IPR034746">
    <property type="entry name" value="POTRA"/>
</dbReference>
<gene>
    <name evidence="11" type="ORF">F8566_36825</name>
</gene>
<evidence type="ECO:0000256" key="1">
    <source>
        <dbReference type="ARBA" id="ARBA00004370"/>
    </source>
</evidence>
<sequence>MGTGRESAIETRADEPSDPGRPASAERPRASRWKVLFVTLLVVSLLGAAAWVLLGSRLLVVRHVEVAGTKLAPRDRVVAAAGIRLGGPMVRLGTGSVRARVEKLREVESARVERHWPGTVRIVVRERVPLVSVERAGRFYQLDKQGVIVTDTPARPGRMPGLTATAPGPTDPATLAALSVVNALPARLGKSLTEVEAPTPESVTLRLTGGLSVVWGSAERSGEKLRLLDALQRTAAGRAARTIDVSSPEVVTTR</sequence>
<protein>
    <submittedName>
        <fullName evidence="11">FtsQ-type POTRA domain-containing protein</fullName>
    </submittedName>
</protein>
<evidence type="ECO:0000313" key="12">
    <source>
        <dbReference type="Proteomes" id="UP000468735"/>
    </source>
</evidence>
<keyword evidence="5 9" id="KW-1133">Transmembrane helix</keyword>
<evidence type="ECO:0000256" key="8">
    <source>
        <dbReference type="SAM" id="MobiDB-lite"/>
    </source>
</evidence>
<dbReference type="PANTHER" id="PTHR37820:SF1">
    <property type="entry name" value="CELL DIVISION PROTEIN FTSQ"/>
    <property type="match status" value="1"/>
</dbReference>
<feature type="region of interest" description="Disordered" evidence="8">
    <location>
        <begin position="1"/>
        <end position="26"/>
    </location>
</feature>
<dbReference type="Pfam" id="PF03799">
    <property type="entry name" value="FtsQ_DivIB_C"/>
    <property type="match status" value="1"/>
</dbReference>
<evidence type="ECO:0000313" key="11">
    <source>
        <dbReference type="EMBL" id="KAB2343106.1"/>
    </source>
</evidence>
<comment type="caution">
    <text evidence="11">The sequence shown here is derived from an EMBL/GenBank/DDBJ whole genome shotgun (WGS) entry which is preliminary data.</text>
</comment>
<dbReference type="InterPro" id="IPR005548">
    <property type="entry name" value="Cell_div_FtsQ/DivIB_C"/>
</dbReference>
<keyword evidence="12" id="KW-1185">Reference proteome</keyword>
<keyword evidence="2" id="KW-1003">Cell membrane</keyword>
<proteinExistence type="predicted"/>
<dbReference type="GO" id="GO:0005886">
    <property type="term" value="C:plasma membrane"/>
    <property type="evidence" value="ECO:0007669"/>
    <property type="project" value="TreeGrafter"/>
</dbReference>
<accession>A0A6H9YCI6</accession>
<comment type="subcellular location">
    <subcellularLocation>
        <location evidence="1">Membrane</location>
    </subcellularLocation>
</comment>
<evidence type="ECO:0000256" key="2">
    <source>
        <dbReference type="ARBA" id="ARBA00022475"/>
    </source>
</evidence>